<name>A0A1V0EDY7_9CAUD</name>
<organism evidence="1 2">
    <name type="scientific">Caulobacter phage Ccr32</name>
    <dbReference type="NCBI Taxonomy" id="1959738"/>
    <lineage>
        <taxon>Viruses</taxon>
        <taxon>Duplodnaviria</taxon>
        <taxon>Heunggongvirae</taxon>
        <taxon>Uroviricota</taxon>
        <taxon>Caudoviricetes</taxon>
        <taxon>Jeanschmidtviridae</taxon>
        <taxon>Shapirovirus</taxon>
        <taxon>Shapirovirus cbk</taxon>
    </lineage>
</organism>
<protein>
    <recommendedName>
        <fullName evidence="3">Lipoprotein</fullName>
    </recommendedName>
</protein>
<evidence type="ECO:0000313" key="1">
    <source>
        <dbReference type="EMBL" id="ARB15074.1"/>
    </source>
</evidence>
<sequence length="142" mass="15691">MRRGALLLLVVAGISLSACDEYNHPLWSQEHKDLVAKKARWARLGHEQWLRDEAAKKAKLNYAWRMTIARVCRQNGQFVLRGSDGRLWLSAYANPGKVASNGGSMTPPAPGDYVYGGSTPGAWDPDTYMSPVTARDAKDVCQ</sequence>
<gene>
    <name evidence="1" type="ORF">Ccr32_gp156</name>
</gene>
<reference evidence="2" key="1">
    <citation type="journal article" date="2017" name="Curr. Microbiol.">
        <title>Genomic Diversity of Type B3 Bacteriophages of Caulobacter crescentus.</title>
        <authorList>
            <person name="Ash K.T."/>
            <person name="Drake K.M."/>
            <person name="Gibbs W.S."/>
            <person name="Ely B."/>
        </authorList>
    </citation>
    <scope>NUCLEOTIDE SEQUENCE [LARGE SCALE GENOMIC DNA]</scope>
</reference>
<evidence type="ECO:0000313" key="2">
    <source>
        <dbReference type="Proteomes" id="UP000222485"/>
    </source>
</evidence>
<dbReference type="EMBL" id="KY555146">
    <property type="protein sequence ID" value="ARB15074.1"/>
    <property type="molecule type" value="Genomic_DNA"/>
</dbReference>
<dbReference type="Proteomes" id="UP000222485">
    <property type="component" value="Genome"/>
</dbReference>
<evidence type="ECO:0008006" key="3">
    <source>
        <dbReference type="Google" id="ProtNLM"/>
    </source>
</evidence>
<accession>A0A1V0EDY7</accession>
<dbReference type="PROSITE" id="PS51257">
    <property type="entry name" value="PROKAR_LIPOPROTEIN"/>
    <property type="match status" value="1"/>
</dbReference>
<proteinExistence type="predicted"/>